<accession>A0A8S9JKR4</accession>
<name>A0A8S9JKR4_BRACR</name>
<keyword evidence="2" id="KW-0472">Membrane</keyword>
<feature type="compositionally biased region" description="Polar residues" evidence="1">
    <location>
        <begin position="271"/>
        <end position="281"/>
    </location>
</feature>
<keyword evidence="2" id="KW-0812">Transmembrane</keyword>
<comment type="caution">
    <text evidence="3">The sequence shown here is derived from an EMBL/GenBank/DDBJ whole genome shotgun (WGS) entry which is preliminary data.</text>
</comment>
<dbReference type="Proteomes" id="UP000712281">
    <property type="component" value="Unassembled WGS sequence"/>
</dbReference>
<keyword evidence="2" id="KW-1133">Transmembrane helix</keyword>
<evidence type="ECO:0000313" key="3">
    <source>
        <dbReference type="EMBL" id="KAF2582122.1"/>
    </source>
</evidence>
<sequence>MTLAEICFLPVSFICGLIRYFSGWNNVSKTANFKPSGLGTGWICVILLLIVAAIVLNENSDRIWQFLRQHGFVILSIALIFITLYLCGNFSGWNIDSKTAALTTNGLGTRLICVILVFVTVAFSLIESSLRMLLGSADWAQQLCVCSLSCCLACTGRIHEEVKHIQNRILQPKQTRLFVDISVPVSSIHCSLILVADFMLTTSAVCGNHESILAIVNASRSSSHDQVLRQTKREDTTVCDSHERSIERPSENNSPTGACDLRSKLKRKSQATESTHNSNSDLRAVIDKSRAKRVESTSVRPHLKLRVVDLRDQLNSRDSTIAGLHYLFTQLSKKP</sequence>
<feature type="transmembrane region" description="Helical" evidence="2">
    <location>
        <begin position="107"/>
        <end position="126"/>
    </location>
</feature>
<dbReference type="AlphaFoldDB" id="A0A8S9JKR4"/>
<feature type="transmembrane region" description="Helical" evidence="2">
    <location>
        <begin position="71"/>
        <end position="95"/>
    </location>
</feature>
<feature type="transmembrane region" description="Helical" evidence="2">
    <location>
        <begin position="39"/>
        <end position="59"/>
    </location>
</feature>
<evidence type="ECO:0000256" key="1">
    <source>
        <dbReference type="SAM" id="MobiDB-lite"/>
    </source>
</evidence>
<proteinExistence type="predicted"/>
<evidence type="ECO:0000256" key="2">
    <source>
        <dbReference type="SAM" id="Phobius"/>
    </source>
</evidence>
<protein>
    <submittedName>
        <fullName evidence="3">Uncharacterized protein</fullName>
    </submittedName>
</protein>
<gene>
    <name evidence="3" type="ORF">F2Q68_00005473</name>
</gene>
<dbReference type="EMBL" id="QGKW02001660">
    <property type="protein sequence ID" value="KAF2582122.1"/>
    <property type="molecule type" value="Genomic_DNA"/>
</dbReference>
<feature type="region of interest" description="Disordered" evidence="1">
    <location>
        <begin position="224"/>
        <end position="298"/>
    </location>
</feature>
<feature type="compositionally biased region" description="Basic and acidic residues" evidence="1">
    <location>
        <begin position="284"/>
        <end position="295"/>
    </location>
</feature>
<reference evidence="3" key="1">
    <citation type="submission" date="2019-12" db="EMBL/GenBank/DDBJ databases">
        <title>Genome sequencing and annotation of Brassica cretica.</title>
        <authorList>
            <person name="Studholme D.J."/>
            <person name="Sarris P.F."/>
        </authorList>
    </citation>
    <scope>NUCLEOTIDE SEQUENCE</scope>
    <source>
        <strain evidence="3">PFS-001/15</strain>
        <tissue evidence="3">Leaf</tissue>
    </source>
</reference>
<feature type="compositionally biased region" description="Basic and acidic residues" evidence="1">
    <location>
        <begin position="224"/>
        <end position="250"/>
    </location>
</feature>
<organism evidence="3 4">
    <name type="scientific">Brassica cretica</name>
    <name type="common">Mustard</name>
    <dbReference type="NCBI Taxonomy" id="69181"/>
    <lineage>
        <taxon>Eukaryota</taxon>
        <taxon>Viridiplantae</taxon>
        <taxon>Streptophyta</taxon>
        <taxon>Embryophyta</taxon>
        <taxon>Tracheophyta</taxon>
        <taxon>Spermatophyta</taxon>
        <taxon>Magnoliopsida</taxon>
        <taxon>eudicotyledons</taxon>
        <taxon>Gunneridae</taxon>
        <taxon>Pentapetalae</taxon>
        <taxon>rosids</taxon>
        <taxon>malvids</taxon>
        <taxon>Brassicales</taxon>
        <taxon>Brassicaceae</taxon>
        <taxon>Brassiceae</taxon>
        <taxon>Brassica</taxon>
    </lineage>
</organism>
<evidence type="ECO:0000313" key="4">
    <source>
        <dbReference type="Proteomes" id="UP000712281"/>
    </source>
</evidence>